<dbReference type="InterPro" id="IPR007188">
    <property type="entry name" value="ARPC2"/>
</dbReference>
<comment type="function">
    <text evidence="6">Functions as actin-binding component of the Arp2/3 complex which is involved in regulation of actin polymerization and together with an activating nucleation-promoting factor (NPF) mediates the formation of branched actin networks.</text>
</comment>
<comment type="similarity">
    <text evidence="2 6">Belongs to the ARPC2 family.</text>
</comment>
<evidence type="ECO:0000256" key="6">
    <source>
        <dbReference type="RuleBase" id="RU364015"/>
    </source>
</evidence>
<dbReference type="GO" id="GO:0034314">
    <property type="term" value="P:Arp2/3 complex-mediated actin nucleation"/>
    <property type="evidence" value="ECO:0007669"/>
    <property type="project" value="InterPro"/>
</dbReference>
<dbReference type="GO" id="GO:0005200">
    <property type="term" value="F:structural constituent of cytoskeleton"/>
    <property type="evidence" value="ECO:0007669"/>
    <property type="project" value="TreeGrafter"/>
</dbReference>
<dbReference type="OrthoDB" id="148331at2759"/>
<dbReference type="InterPro" id="IPR034666">
    <property type="entry name" value="ARPC2/4"/>
</dbReference>
<evidence type="ECO:0000313" key="10">
    <source>
        <dbReference type="Proteomes" id="UP001165121"/>
    </source>
</evidence>
<comment type="subunit">
    <text evidence="6">Component of the Arp2/3 complex.</text>
</comment>
<keyword evidence="4 6" id="KW-0009">Actin-binding</keyword>
<dbReference type="AlphaFoldDB" id="A0A9W7CQA8"/>
<keyword evidence="8" id="KW-0732">Signal</keyword>
<evidence type="ECO:0000313" key="9">
    <source>
        <dbReference type="EMBL" id="GMF34353.1"/>
    </source>
</evidence>
<proteinExistence type="inferred from homology"/>
<feature type="chain" id="PRO_5040938140" description="Arp2/3 complex 34 kDa subunit" evidence="8">
    <location>
        <begin position="21"/>
        <end position="264"/>
    </location>
</feature>
<keyword evidence="10" id="KW-1185">Reference proteome</keyword>
<dbReference type="Proteomes" id="UP001165121">
    <property type="component" value="Unassembled WGS sequence"/>
</dbReference>
<dbReference type="EMBL" id="BSXT01000803">
    <property type="protein sequence ID" value="GMF34353.1"/>
    <property type="molecule type" value="Genomic_DNA"/>
</dbReference>
<dbReference type="PANTHER" id="PTHR12058:SF0">
    <property type="entry name" value="ACTIN-RELATED PROTEIN 2_3 COMPLEX SUBUNIT 2"/>
    <property type="match status" value="1"/>
</dbReference>
<sequence>MRVLTMECFALLLVASFIERISILKRNILGAPFEQCFEALQNGNASTLGPVQIPYRRNETIYVLPQADRIVIVYSVCFEDKTDQAIARVFLQVLHAQSMPAIMDERLISMMLMLQEFVDTRRTVNNAPPVAFGKDPPLELRGAPGLRNSPDLVGYLSLAIFPTHVDTTEKRIKAATLVQSLRNYLHYHIKASKTYLHIRMRKRVDLLLQGSYSVVVLYFACYIRSLSNTLYSPIIPSVLNRARPEKDQSKTQKKTITGRTFARA</sequence>
<reference evidence="9" key="1">
    <citation type="submission" date="2023-04" db="EMBL/GenBank/DDBJ databases">
        <title>Phytophthora fragariaefolia NBRC 109709.</title>
        <authorList>
            <person name="Ichikawa N."/>
            <person name="Sato H."/>
            <person name="Tonouchi N."/>
        </authorList>
    </citation>
    <scope>NUCLEOTIDE SEQUENCE</scope>
    <source>
        <strain evidence="9">NBRC 109709</strain>
    </source>
</reference>
<dbReference type="GO" id="GO:0030041">
    <property type="term" value="P:actin filament polymerization"/>
    <property type="evidence" value="ECO:0007669"/>
    <property type="project" value="InterPro"/>
</dbReference>
<evidence type="ECO:0000256" key="2">
    <source>
        <dbReference type="ARBA" id="ARBA00007192"/>
    </source>
</evidence>
<name>A0A9W7CQA8_9STRA</name>
<evidence type="ECO:0000256" key="7">
    <source>
        <dbReference type="SAM" id="MobiDB-lite"/>
    </source>
</evidence>
<feature type="region of interest" description="Disordered" evidence="7">
    <location>
        <begin position="243"/>
        <end position="264"/>
    </location>
</feature>
<evidence type="ECO:0000256" key="5">
    <source>
        <dbReference type="ARBA" id="ARBA00023212"/>
    </source>
</evidence>
<dbReference type="GO" id="GO:0051015">
    <property type="term" value="F:actin filament binding"/>
    <property type="evidence" value="ECO:0007669"/>
    <property type="project" value="TreeGrafter"/>
</dbReference>
<evidence type="ECO:0000256" key="8">
    <source>
        <dbReference type="SAM" id="SignalP"/>
    </source>
</evidence>
<accession>A0A9W7CQA8</accession>
<comment type="caution">
    <text evidence="9">The sequence shown here is derived from an EMBL/GenBank/DDBJ whole genome shotgun (WGS) entry which is preliminary data.</text>
</comment>
<evidence type="ECO:0000256" key="1">
    <source>
        <dbReference type="ARBA" id="ARBA00004245"/>
    </source>
</evidence>
<dbReference type="GO" id="GO:0005885">
    <property type="term" value="C:Arp2/3 protein complex"/>
    <property type="evidence" value="ECO:0007669"/>
    <property type="project" value="InterPro"/>
</dbReference>
<dbReference type="Gene3D" id="3.30.1460.20">
    <property type="match status" value="1"/>
</dbReference>
<keyword evidence="3 6" id="KW-0963">Cytoplasm</keyword>
<comment type="subcellular location">
    <subcellularLocation>
        <location evidence="1 6">Cytoplasm</location>
        <location evidence="1 6">Cytoskeleton</location>
    </subcellularLocation>
</comment>
<feature type="signal peptide" evidence="8">
    <location>
        <begin position="1"/>
        <end position="20"/>
    </location>
</feature>
<evidence type="ECO:0000256" key="4">
    <source>
        <dbReference type="ARBA" id="ARBA00023203"/>
    </source>
</evidence>
<dbReference type="PANTHER" id="PTHR12058">
    <property type="entry name" value="ARP2/3 COMPLEX 34 KDA SUBUNIT"/>
    <property type="match status" value="1"/>
</dbReference>
<evidence type="ECO:0000256" key="3">
    <source>
        <dbReference type="ARBA" id="ARBA00022490"/>
    </source>
</evidence>
<protein>
    <recommendedName>
        <fullName evidence="6">Arp2/3 complex 34 kDa subunit</fullName>
    </recommendedName>
</protein>
<gene>
    <name evidence="9" type="ORF">Pfra01_000880800</name>
</gene>
<organism evidence="9 10">
    <name type="scientific">Phytophthora fragariaefolia</name>
    <dbReference type="NCBI Taxonomy" id="1490495"/>
    <lineage>
        <taxon>Eukaryota</taxon>
        <taxon>Sar</taxon>
        <taxon>Stramenopiles</taxon>
        <taxon>Oomycota</taxon>
        <taxon>Peronosporomycetes</taxon>
        <taxon>Peronosporales</taxon>
        <taxon>Peronosporaceae</taxon>
        <taxon>Phytophthora</taxon>
    </lineage>
</organism>
<keyword evidence="5 6" id="KW-0206">Cytoskeleton</keyword>
<dbReference type="SUPFAM" id="SSF69645">
    <property type="entry name" value="Arp2/3 complex subunits"/>
    <property type="match status" value="2"/>
</dbReference>
<dbReference type="Pfam" id="PF04045">
    <property type="entry name" value="P34-Arc"/>
    <property type="match status" value="2"/>
</dbReference>